<dbReference type="SUPFAM" id="SSF46689">
    <property type="entry name" value="Homeodomain-like"/>
    <property type="match status" value="2"/>
</dbReference>
<dbReference type="GO" id="GO:0003700">
    <property type="term" value="F:DNA-binding transcription factor activity"/>
    <property type="evidence" value="ECO:0007669"/>
    <property type="project" value="InterPro"/>
</dbReference>
<dbReference type="PROSITE" id="PS00041">
    <property type="entry name" value="HTH_ARAC_FAMILY_1"/>
    <property type="match status" value="1"/>
</dbReference>
<dbReference type="InterPro" id="IPR014710">
    <property type="entry name" value="RmlC-like_jellyroll"/>
</dbReference>
<dbReference type="Proteomes" id="UP000198541">
    <property type="component" value="Unassembled WGS sequence"/>
</dbReference>
<dbReference type="GO" id="GO:0043565">
    <property type="term" value="F:sequence-specific DNA binding"/>
    <property type="evidence" value="ECO:0007669"/>
    <property type="project" value="InterPro"/>
</dbReference>
<dbReference type="InterPro" id="IPR018062">
    <property type="entry name" value="HTH_AraC-typ_CS"/>
</dbReference>
<organism evidence="6 7">
    <name type="scientific">Actinomyces ruminicola</name>
    <dbReference type="NCBI Taxonomy" id="332524"/>
    <lineage>
        <taxon>Bacteria</taxon>
        <taxon>Bacillati</taxon>
        <taxon>Actinomycetota</taxon>
        <taxon>Actinomycetes</taxon>
        <taxon>Actinomycetales</taxon>
        <taxon>Actinomycetaceae</taxon>
        <taxon>Actinomyces</taxon>
    </lineage>
</organism>
<accession>A0A1H0CJC1</accession>
<dbReference type="Gene3D" id="1.10.10.60">
    <property type="entry name" value="Homeodomain-like"/>
    <property type="match status" value="2"/>
</dbReference>
<dbReference type="Pfam" id="PF12833">
    <property type="entry name" value="HTH_18"/>
    <property type="match status" value="1"/>
</dbReference>
<dbReference type="InterPro" id="IPR009057">
    <property type="entry name" value="Homeodomain-like_sf"/>
</dbReference>
<evidence type="ECO:0000313" key="6">
    <source>
        <dbReference type="EMBL" id="SDN57984.1"/>
    </source>
</evidence>
<dbReference type="AlphaFoldDB" id="A0A1H0CJC1"/>
<dbReference type="InterPro" id="IPR018060">
    <property type="entry name" value="HTH_AraC"/>
</dbReference>
<proteinExistence type="predicted"/>
<dbReference type="InterPro" id="IPR037923">
    <property type="entry name" value="HTH-like"/>
</dbReference>
<name>A0A1H0CJC1_9ACTO</name>
<keyword evidence="3" id="KW-0010">Activator</keyword>
<evidence type="ECO:0000256" key="4">
    <source>
        <dbReference type="ARBA" id="ARBA00023163"/>
    </source>
</evidence>
<dbReference type="SUPFAM" id="SSF51215">
    <property type="entry name" value="Regulatory protein AraC"/>
    <property type="match status" value="1"/>
</dbReference>
<dbReference type="InterPro" id="IPR050204">
    <property type="entry name" value="AraC_XylS_family_regulators"/>
</dbReference>
<evidence type="ECO:0000256" key="1">
    <source>
        <dbReference type="ARBA" id="ARBA00023015"/>
    </source>
</evidence>
<evidence type="ECO:0000256" key="2">
    <source>
        <dbReference type="ARBA" id="ARBA00023125"/>
    </source>
</evidence>
<evidence type="ECO:0000313" key="7">
    <source>
        <dbReference type="Proteomes" id="UP000198541"/>
    </source>
</evidence>
<evidence type="ECO:0000259" key="5">
    <source>
        <dbReference type="PROSITE" id="PS01124"/>
    </source>
</evidence>
<evidence type="ECO:0000256" key="3">
    <source>
        <dbReference type="ARBA" id="ARBA00023159"/>
    </source>
</evidence>
<dbReference type="SMART" id="SM00342">
    <property type="entry name" value="HTH_ARAC"/>
    <property type="match status" value="1"/>
</dbReference>
<dbReference type="PROSITE" id="PS01124">
    <property type="entry name" value="HTH_ARAC_FAMILY_2"/>
    <property type="match status" value="1"/>
</dbReference>
<keyword evidence="7" id="KW-1185">Reference proteome</keyword>
<dbReference type="Pfam" id="PF07883">
    <property type="entry name" value="Cupin_2"/>
    <property type="match status" value="1"/>
</dbReference>
<dbReference type="PANTHER" id="PTHR46796">
    <property type="entry name" value="HTH-TYPE TRANSCRIPTIONAL ACTIVATOR RHAS-RELATED"/>
    <property type="match status" value="1"/>
</dbReference>
<dbReference type="PRINTS" id="PR00032">
    <property type="entry name" value="HTHARAC"/>
</dbReference>
<keyword evidence="1" id="KW-0805">Transcription regulation</keyword>
<dbReference type="InterPro" id="IPR013096">
    <property type="entry name" value="Cupin_2"/>
</dbReference>
<dbReference type="EMBL" id="FNIM01000007">
    <property type="protein sequence ID" value="SDN57984.1"/>
    <property type="molecule type" value="Genomic_DNA"/>
</dbReference>
<keyword evidence="4" id="KW-0804">Transcription</keyword>
<reference evidence="7" key="1">
    <citation type="submission" date="2016-10" db="EMBL/GenBank/DDBJ databases">
        <authorList>
            <person name="Varghese N."/>
            <person name="Submissions S."/>
        </authorList>
    </citation>
    <scope>NUCLEOTIDE SEQUENCE [LARGE SCALE GENOMIC DNA]</scope>
    <source>
        <strain evidence="7">DSM 27982</strain>
    </source>
</reference>
<sequence>MDTFRPAYHGPMVTADPALAPGLRGELRHEHISPVRGISAEQYVYSIGSYHYNWHPSLEILVVVTGRIEVCVAGGVENYEPGDVVVINANAGHATLATRPRSTVMCLHVEADYLSSFTADGTVPHFDCRSTPTTRDQPGFARLRTLLARMMLDAHRTGPGAEAAWESRLLDVIAVLFNHFPPTRSQPGTPGPAATDRRALKRAVDYIDGSFRERITLARLARHVSFSPGYLSQIFPQQVGMTFSEYLTRVRLRQAVRDLSETDHLIARVAADVGFPDVKAFNTAFRRTFGRTPSAYRQLLTEDTAAADSIFHKTYVPRSDETVMRVLRGWSVSTQELVDDDAPCQTAARLARSSPVDEALELSRALASRLQQLADGEER</sequence>
<dbReference type="Gene3D" id="2.60.120.10">
    <property type="entry name" value="Jelly Rolls"/>
    <property type="match status" value="1"/>
</dbReference>
<gene>
    <name evidence="6" type="ORF">SAMN05216355_10739</name>
</gene>
<feature type="domain" description="HTH araC/xylS-type" evidence="5">
    <location>
        <begin position="201"/>
        <end position="299"/>
    </location>
</feature>
<keyword evidence="2 6" id="KW-0238">DNA-binding</keyword>
<protein>
    <submittedName>
        <fullName evidence="6">AraC-type DNA-binding protein</fullName>
    </submittedName>
</protein>
<dbReference type="InterPro" id="IPR020449">
    <property type="entry name" value="Tscrpt_reg_AraC-type_HTH"/>
</dbReference>